<dbReference type="EMBL" id="VJWX01000169">
    <property type="protein sequence ID" value="TVT48421.1"/>
    <property type="molecule type" value="Genomic_DNA"/>
</dbReference>
<evidence type="ECO:0000259" key="9">
    <source>
        <dbReference type="Pfam" id="PF03636"/>
    </source>
</evidence>
<dbReference type="GO" id="GO:0004553">
    <property type="term" value="F:hydrolase activity, hydrolyzing O-glycosyl compounds"/>
    <property type="evidence" value="ECO:0007669"/>
    <property type="project" value="TreeGrafter"/>
</dbReference>
<evidence type="ECO:0000256" key="6">
    <source>
        <dbReference type="PIRSR" id="PIRSR036289-51"/>
    </source>
</evidence>
<sequence>MRTSDPQPRPLHFLRGPLPRPHRRFRRAAARVTVEPDDAWTVRYRGYDPDEEGRREALCTVGNGYLATRGAAPECPGGAVHYPGTYAAGIYNRLSSAVAGEVVENESLVNLPNWLVLTFRIDGGAWFDVDAADLVDYEQCLDLRRAVLTRRFRFRDERGRTTAVSQRRFVDMRFEHACALETTITAEDYSGSLEIRSGIDGAVSNSLVDRYRELGGQHLDLVRTAALGEDSVLLEVRTNQSGIEVAMAARTRVRCGGTPAGRERRLVEREAWIGQDITAELVSGRAVTVEKVVTVFTGRDRAISEPAVEAARWLPRLGCFEALLDEHVLAWAGLWRRFHVAMEGQEEAQRVVRLHILHLVQTVSSNTVDLDVGVPSRGLHGEAYRGHVLWDELFVFPVLNLRIPGVTRSLLRYRYRRLPEARQAAREAGYDGAMYPWQSGSDGREESQRVHLNPRSGHWLPDPTWRERHIGIAVAYNTWQYYQATGDREFLTNYGTEMLVELSRFWASLATYDPVRDRYVIRGVMGPDEFHSGYPGAESGGIDNNAYTNVMAVWVLLRTAEALESLPRQARRELTDTLRVRPEEVRRWEEISARMFVPFHDGVISQFEGYEKLEELDWDAYGERYGNIQRLDRILEAEGDSVNRYKASKQADVLMLFYLLSADELRELFDRLGYELDPGAIPRTIDYYLARTSHGSTLSAVVHAWVLARAHRQRALEFFVSALESDVADIQGGTTREGIHLAAMAGTVDLLQRCFSGLETRGDQLVLNPYWPEPLGMLEISLRYREHPLKLRISGHRVDVAAGAGMHRPIRVTCRGQECLLEPGATVRFPL</sequence>
<evidence type="ECO:0000256" key="4">
    <source>
        <dbReference type="ARBA" id="ARBA00023295"/>
    </source>
</evidence>
<dbReference type="PANTHER" id="PTHR11051:SF8">
    <property type="entry name" value="PROTEIN-GLUCOSYLGALACTOSYLHYDROXYLYSINE GLUCOSIDASE"/>
    <property type="match status" value="1"/>
</dbReference>
<dbReference type="Gene3D" id="2.60.420.10">
    <property type="entry name" value="Maltose phosphorylase, domain 3"/>
    <property type="match status" value="1"/>
</dbReference>
<dbReference type="InterPro" id="IPR005195">
    <property type="entry name" value="Glyco_hydro_65_M"/>
</dbReference>
<feature type="active site" description="Proton donor" evidence="5">
    <location>
        <position position="529"/>
    </location>
</feature>
<keyword evidence="3" id="KW-0808">Transferase</keyword>
<dbReference type="Gene3D" id="2.70.98.40">
    <property type="entry name" value="Glycoside hydrolase, family 65, N-terminal domain"/>
    <property type="match status" value="1"/>
</dbReference>
<evidence type="ECO:0000256" key="2">
    <source>
        <dbReference type="ARBA" id="ARBA00022676"/>
    </source>
</evidence>
<proteinExistence type="inferred from homology"/>
<gene>
    <name evidence="10" type="ORF">FNH05_17920</name>
</gene>
<comment type="similarity">
    <text evidence="1">Belongs to the glycosyl hydrolase 65 family.</text>
</comment>
<dbReference type="PIRSF" id="PIRSF036289">
    <property type="entry name" value="Glycosyl_hydrolase_malt_phosph"/>
    <property type="match status" value="1"/>
</dbReference>
<evidence type="ECO:0000259" key="7">
    <source>
        <dbReference type="Pfam" id="PF03632"/>
    </source>
</evidence>
<dbReference type="InterPro" id="IPR005194">
    <property type="entry name" value="Glyco_hydro_65_C"/>
</dbReference>
<evidence type="ECO:0000256" key="3">
    <source>
        <dbReference type="ARBA" id="ARBA00022679"/>
    </source>
</evidence>
<organism evidence="10 11">
    <name type="scientific">Amycolatopsis rhizosphaerae</name>
    <dbReference type="NCBI Taxonomy" id="2053003"/>
    <lineage>
        <taxon>Bacteria</taxon>
        <taxon>Bacillati</taxon>
        <taxon>Actinomycetota</taxon>
        <taxon>Actinomycetes</taxon>
        <taxon>Pseudonocardiales</taxon>
        <taxon>Pseudonocardiaceae</taxon>
        <taxon>Amycolatopsis</taxon>
    </lineage>
</organism>
<feature type="binding site" evidence="6">
    <location>
        <begin position="390"/>
        <end position="391"/>
    </location>
    <ligand>
        <name>substrate</name>
    </ligand>
</feature>
<keyword evidence="10" id="KW-0378">Hydrolase</keyword>
<dbReference type="InterPro" id="IPR037018">
    <property type="entry name" value="GH65_N"/>
</dbReference>
<dbReference type="InterPro" id="IPR005196">
    <property type="entry name" value="Glyco_hydro_65_N"/>
</dbReference>
<evidence type="ECO:0000313" key="10">
    <source>
        <dbReference type="EMBL" id="TVT48421.1"/>
    </source>
</evidence>
<dbReference type="GO" id="GO:0005975">
    <property type="term" value="P:carbohydrate metabolic process"/>
    <property type="evidence" value="ECO:0007669"/>
    <property type="project" value="InterPro"/>
</dbReference>
<feature type="domain" description="Glycoside hydrolase family 65 C-terminal" evidence="8">
    <location>
        <begin position="758"/>
        <end position="819"/>
    </location>
</feature>
<evidence type="ECO:0000259" key="8">
    <source>
        <dbReference type="Pfam" id="PF03633"/>
    </source>
</evidence>
<protein>
    <submittedName>
        <fullName evidence="10">Glycoside hydrolase family 65 protein</fullName>
    </submittedName>
</protein>
<dbReference type="SUPFAM" id="SSF74650">
    <property type="entry name" value="Galactose mutarotase-like"/>
    <property type="match status" value="1"/>
</dbReference>
<dbReference type="InterPro" id="IPR011013">
    <property type="entry name" value="Gal_mutarotase_sf_dom"/>
</dbReference>
<name>A0A558CI26_9PSEU</name>
<dbReference type="InterPro" id="IPR008928">
    <property type="entry name" value="6-hairpin_glycosidase_sf"/>
</dbReference>
<feature type="domain" description="Glycoside hydrolase family 65 N-terminal" evidence="9">
    <location>
        <begin position="44"/>
        <end position="299"/>
    </location>
</feature>
<dbReference type="PANTHER" id="PTHR11051">
    <property type="entry name" value="GLYCOSYL HYDROLASE-RELATED"/>
    <property type="match status" value="1"/>
</dbReference>
<dbReference type="SUPFAM" id="SSF48208">
    <property type="entry name" value="Six-hairpin glycosidases"/>
    <property type="match status" value="1"/>
</dbReference>
<dbReference type="InterPro" id="IPR012341">
    <property type="entry name" value="6hp_glycosidase-like_sf"/>
</dbReference>
<accession>A0A558CI26</accession>
<dbReference type="AlphaFoldDB" id="A0A558CI26"/>
<dbReference type="FunFam" id="1.50.10.10:FF:000053">
    <property type="entry name" value="Putative glycosyl hydrolase"/>
    <property type="match status" value="1"/>
</dbReference>
<keyword evidence="4" id="KW-0326">Glycosidase</keyword>
<keyword evidence="11" id="KW-1185">Reference proteome</keyword>
<dbReference type="Pfam" id="PF03633">
    <property type="entry name" value="Glyco_hydro_65C"/>
    <property type="match status" value="1"/>
</dbReference>
<dbReference type="OrthoDB" id="9816160at2"/>
<feature type="domain" description="Glycoside hydrolase family 65 central catalytic" evidence="7">
    <location>
        <begin position="353"/>
        <end position="748"/>
    </location>
</feature>
<comment type="caution">
    <text evidence="10">The sequence shown here is derived from an EMBL/GenBank/DDBJ whole genome shotgun (WGS) entry which is preliminary data.</text>
</comment>
<dbReference type="InterPro" id="IPR017045">
    <property type="entry name" value="Malt_Pase/Glycosyl_Hdrlase"/>
</dbReference>
<feature type="binding site" evidence="6">
    <location>
        <begin position="649"/>
        <end position="650"/>
    </location>
    <ligand>
        <name>substrate</name>
    </ligand>
</feature>
<evidence type="ECO:0000313" key="11">
    <source>
        <dbReference type="Proteomes" id="UP000320011"/>
    </source>
</evidence>
<reference evidence="10 11" key="1">
    <citation type="submission" date="2019-07" db="EMBL/GenBank/DDBJ databases">
        <authorList>
            <person name="Duangmal K."/>
            <person name="Teo W.F.A."/>
        </authorList>
    </citation>
    <scope>NUCLEOTIDE SEQUENCE [LARGE SCALE GENOMIC DNA]</scope>
    <source>
        <strain evidence="10 11">TBRC 6029</strain>
    </source>
</reference>
<dbReference type="Pfam" id="PF03636">
    <property type="entry name" value="Glyco_hydro_65N"/>
    <property type="match status" value="1"/>
</dbReference>
<dbReference type="Gene3D" id="1.50.10.10">
    <property type="match status" value="1"/>
</dbReference>
<dbReference type="Pfam" id="PF03632">
    <property type="entry name" value="Glyco_hydro_65m"/>
    <property type="match status" value="1"/>
</dbReference>
<dbReference type="GO" id="GO:0030246">
    <property type="term" value="F:carbohydrate binding"/>
    <property type="evidence" value="ECO:0007669"/>
    <property type="project" value="InterPro"/>
</dbReference>
<reference evidence="10 11" key="2">
    <citation type="submission" date="2019-08" db="EMBL/GenBank/DDBJ databases">
        <title>Amycolatopsis acidicola sp. nov., isolated from peat swamp forest soil.</title>
        <authorList>
            <person name="Srisuk N."/>
        </authorList>
    </citation>
    <scope>NUCLEOTIDE SEQUENCE [LARGE SCALE GENOMIC DNA]</scope>
    <source>
        <strain evidence="10 11">TBRC 6029</strain>
    </source>
</reference>
<evidence type="ECO:0000256" key="1">
    <source>
        <dbReference type="ARBA" id="ARBA00006768"/>
    </source>
</evidence>
<dbReference type="Proteomes" id="UP000320011">
    <property type="component" value="Unassembled WGS sequence"/>
</dbReference>
<dbReference type="GO" id="GO:0016757">
    <property type="term" value="F:glycosyltransferase activity"/>
    <property type="evidence" value="ECO:0007669"/>
    <property type="project" value="UniProtKB-KW"/>
</dbReference>
<evidence type="ECO:0000256" key="5">
    <source>
        <dbReference type="PIRSR" id="PIRSR036289-50"/>
    </source>
</evidence>
<keyword evidence="2" id="KW-0328">Glycosyltransferase</keyword>